<evidence type="ECO:0000256" key="1">
    <source>
        <dbReference type="ARBA" id="ARBA00004370"/>
    </source>
</evidence>
<sequence length="224" mass="24499">MAPATDFSEFQTNSTIGGDKVDSILGRESPLDAAAIESLLKNLSLLHTHHIHHHHHHQHSGLGMLQGVGGSTSLRHRGPVELPEILWPDVKQFLINGSLGINFSSPTTILTFPENGEFKPDGGVSVGPQDECDPLLDVLDFFHLYYIPFIILVGLVGNLLSCVVFLNTHLRLRSSSYYLAALATADLGFLATLFLVWLNNNAGVVVFNRDGWCQGLVYVSSVCR</sequence>
<dbReference type="GO" id="GO:0016020">
    <property type="term" value="C:membrane"/>
    <property type="evidence" value="ECO:0007669"/>
    <property type="project" value="UniProtKB-SubCell"/>
</dbReference>
<feature type="transmembrane region" description="Helical" evidence="5">
    <location>
        <begin position="144"/>
        <end position="166"/>
    </location>
</feature>
<reference evidence="7" key="2">
    <citation type="submission" date="2017-10" db="EMBL/GenBank/DDBJ databases">
        <title>Ladona fulva Genome sequencing and assembly.</title>
        <authorList>
            <person name="Murali S."/>
            <person name="Richards S."/>
            <person name="Bandaranaike D."/>
            <person name="Bellair M."/>
            <person name="Blankenburg K."/>
            <person name="Chao H."/>
            <person name="Dinh H."/>
            <person name="Doddapaneni H."/>
            <person name="Dugan-Rocha S."/>
            <person name="Elkadiri S."/>
            <person name="Gnanaolivu R."/>
            <person name="Hernandez B."/>
            <person name="Skinner E."/>
            <person name="Javaid M."/>
            <person name="Lee S."/>
            <person name="Li M."/>
            <person name="Ming W."/>
            <person name="Munidasa M."/>
            <person name="Muniz J."/>
            <person name="Nguyen L."/>
            <person name="Hughes D."/>
            <person name="Osuji N."/>
            <person name="Pu L.-L."/>
            <person name="Puazo M."/>
            <person name="Qu C."/>
            <person name="Quiroz J."/>
            <person name="Raj R."/>
            <person name="Weissenberger G."/>
            <person name="Xin Y."/>
            <person name="Zou X."/>
            <person name="Han Y."/>
            <person name="Worley K."/>
            <person name="Muzny D."/>
            <person name="Gibbs R."/>
        </authorList>
    </citation>
    <scope>NUCLEOTIDE SEQUENCE</scope>
    <source>
        <strain evidence="7">Sampled in the wild</strain>
    </source>
</reference>
<dbReference type="InterPro" id="IPR017452">
    <property type="entry name" value="GPCR_Rhodpsn_7TM"/>
</dbReference>
<feature type="transmembrane region" description="Helical" evidence="5">
    <location>
        <begin position="178"/>
        <end position="198"/>
    </location>
</feature>
<feature type="domain" description="G-protein coupled receptors family 1 profile" evidence="6">
    <location>
        <begin position="157"/>
        <end position="224"/>
    </location>
</feature>
<dbReference type="OrthoDB" id="9990906at2759"/>
<dbReference type="Proteomes" id="UP000792457">
    <property type="component" value="Unassembled WGS sequence"/>
</dbReference>
<name>A0A8K0KBS7_LADFU</name>
<organism evidence="7 8">
    <name type="scientific">Ladona fulva</name>
    <name type="common">Scarce chaser dragonfly</name>
    <name type="synonym">Libellula fulva</name>
    <dbReference type="NCBI Taxonomy" id="123851"/>
    <lineage>
        <taxon>Eukaryota</taxon>
        <taxon>Metazoa</taxon>
        <taxon>Ecdysozoa</taxon>
        <taxon>Arthropoda</taxon>
        <taxon>Hexapoda</taxon>
        <taxon>Insecta</taxon>
        <taxon>Pterygota</taxon>
        <taxon>Palaeoptera</taxon>
        <taxon>Odonata</taxon>
        <taxon>Epiprocta</taxon>
        <taxon>Anisoptera</taxon>
        <taxon>Libelluloidea</taxon>
        <taxon>Libellulidae</taxon>
        <taxon>Ladona</taxon>
    </lineage>
</organism>
<dbReference type="EMBL" id="KZ308605">
    <property type="protein sequence ID" value="KAG8232254.1"/>
    <property type="molecule type" value="Genomic_DNA"/>
</dbReference>
<evidence type="ECO:0000256" key="4">
    <source>
        <dbReference type="ARBA" id="ARBA00023136"/>
    </source>
</evidence>
<proteinExistence type="predicted"/>
<keyword evidence="3 5" id="KW-1133">Transmembrane helix</keyword>
<accession>A0A8K0KBS7</accession>
<evidence type="ECO:0000256" key="3">
    <source>
        <dbReference type="ARBA" id="ARBA00022989"/>
    </source>
</evidence>
<keyword evidence="2 5" id="KW-0812">Transmembrane</keyword>
<keyword evidence="4 5" id="KW-0472">Membrane</keyword>
<keyword evidence="8" id="KW-1185">Reference proteome</keyword>
<reference evidence="7" key="1">
    <citation type="submission" date="2013-04" db="EMBL/GenBank/DDBJ databases">
        <authorList>
            <person name="Qu J."/>
            <person name="Murali S.C."/>
            <person name="Bandaranaike D."/>
            <person name="Bellair M."/>
            <person name="Blankenburg K."/>
            <person name="Chao H."/>
            <person name="Dinh H."/>
            <person name="Doddapaneni H."/>
            <person name="Downs B."/>
            <person name="Dugan-Rocha S."/>
            <person name="Elkadiri S."/>
            <person name="Gnanaolivu R.D."/>
            <person name="Hernandez B."/>
            <person name="Javaid M."/>
            <person name="Jayaseelan J.C."/>
            <person name="Lee S."/>
            <person name="Li M."/>
            <person name="Ming W."/>
            <person name="Munidasa M."/>
            <person name="Muniz J."/>
            <person name="Nguyen L."/>
            <person name="Ongeri F."/>
            <person name="Osuji N."/>
            <person name="Pu L.-L."/>
            <person name="Puazo M."/>
            <person name="Qu C."/>
            <person name="Quiroz J."/>
            <person name="Raj R."/>
            <person name="Weissenberger G."/>
            <person name="Xin Y."/>
            <person name="Zou X."/>
            <person name="Han Y."/>
            <person name="Richards S."/>
            <person name="Worley K."/>
            <person name="Muzny D."/>
            <person name="Gibbs R."/>
        </authorList>
    </citation>
    <scope>NUCLEOTIDE SEQUENCE</scope>
    <source>
        <strain evidence="7">Sampled in the wild</strain>
    </source>
</reference>
<dbReference type="AlphaFoldDB" id="A0A8K0KBS7"/>
<dbReference type="PROSITE" id="PS50262">
    <property type="entry name" value="G_PROTEIN_RECEP_F1_2"/>
    <property type="match status" value="1"/>
</dbReference>
<evidence type="ECO:0000259" key="6">
    <source>
        <dbReference type="PROSITE" id="PS50262"/>
    </source>
</evidence>
<dbReference type="Gene3D" id="1.20.1070.10">
    <property type="entry name" value="Rhodopsin 7-helix transmembrane proteins"/>
    <property type="match status" value="1"/>
</dbReference>
<dbReference type="SUPFAM" id="SSF81321">
    <property type="entry name" value="Family A G protein-coupled receptor-like"/>
    <property type="match status" value="1"/>
</dbReference>
<comment type="subcellular location">
    <subcellularLocation>
        <location evidence="1">Membrane</location>
    </subcellularLocation>
</comment>
<comment type="caution">
    <text evidence="7">The sequence shown here is derived from an EMBL/GenBank/DDBJ whole genome shotgun (WGS) entry which is preliminary data.</text>
</comment>
<evidence type="ECO:0000256" key="2">
    <source>
        <dbReference type="ARBA" id="ARBA00022692"/>
    </source>
</evidence>
<gene>
    <name evidence="7" type="ORF">J437_LFUL011808</name>
</gene>
<evidence type="ECO:0000313" key="8">
    <source>
        <dbReference type="Proteomes" id="UP000792457"/>
    </source>
</evidence>
<protein>
    <recommendedName>
        <fullName evidence="6">G-protein coupled receptors family 1 profile domain-containing protein</fullName>
    </recommendedName>
</protein>
<evidence type="ECO:0000313" key="7">
    <source>
        <dbReference type="EMBL" id="KAG8232254.1"/>
    </source>
</evidence>
<evidence type="ECO:0000256" key="5">
    <source>
        <dbReference type="SAM" id="Phobius"/>
    </source>
</evidence>